<evidence type="ECO:0000256" key="2">
    <source>
        <dbReference type="ARBA" id="ARBA00022679"/>
    </source>
</evidence>
<evidence type="ECO:0000256" key="3">
    <source>
        <dbReference type="ARBA" id="ARBA00022723"/>
    </source>
</evidence>
<dbReference type="SUPFAM" id="SSF53448">
    <property type="entry name" value="Nucleotide-diphospho-sugar transferases"/>
    <property type="match status" value="1"/>
</dbReference>
<dbReference type="EMBL" id="JBHLWB010000001">
    <property type="protein sequence ID" value="MFC0308279.1"/>
    <property type="molecule type" value="Genomic_DNA"/>
</dbReference>
<dbReference type="InterPro" id="IPR002495">
    <property type="entry name" value="Glyco_trans_8"/>
</dbReference>
<keyword evidence="5" id="KW-1185">Reference proteome</keyword>
<reference evidence="4 5" key="1">
    <citation type="submission" date="2024-09" db="EMBL/GenBank/DDBJ databases">
        <authorList>
            <person name="Sun Q."/>
            <person name="Mori K."/>
        </authorList>
    </citation>
    <scope>NUCLEOTIDE SEQUENCE [LARGE SCALE GENOMIC DNA]</scope>
    <source>
        <strain evidence="4 5">CCM 7539</strain>
    </source>
</reference>
<protein>
    <submittedName>
        <fullName evidence="4">Glycosyltransferase family 8 protein</fullName>
    </submittedName>
</protein>
<evidence type="ECO:0000313" key="4">
    <source>
        <dbReference type="EMBL" id="MFC0308279.1"/>
    </source>
</evidence>
<keyword evidence="1" id="KW-0328">Glycosyltransferase</keyword>
<accession>A0ABV6GY34</accession>
<dbReference type="PANTHER" id="PTHR13778:SF47">
    <property type="entry name" value="LIPOPOLYSACCHARIDE 1,3-GALACTOSYLTRANSFERASE"/>
    <property type="match status" value="1"/>
</dbReference>
<sequence>MLNLKLFPIVLTCDDKYAKYASVTISSILENLNKDYYYEINILSDYISFENQEMIQWQARNIENVKIKFIILDNVNNEDFYLNSYMTASTYFRLFIPAVFKEYDRILYLDCDLIINSDISNLIDINFNGELLAAVRDEYIFKYLKENNPKEGFCLDYLKNKLKMLDPYSYFNAGVLVYNLLEIRNQSLEMECLNLLKDISKPYYQDQDILNSFVGSRKGGGKFISHLYNVNPGLYVPHSNRKRFILKFIFFRFFKKSSFFIYHFISSEKPWDTKRFDEIIFYYYVFSKRTPKKFKNEIMKKRKVSWLYYALLKSIILI</sequence>
<organism evidence="4 5">
    <name type="scientific">Gallibacterium trehalosifermentans</name>
    <dbReference type="NCBI Taxonomy" id="516935"/>
    <lineage>
        <taxon>Bacteria</taxon>
        <taxon>Pseudomonadati</taxon>
        <taxon>Pseudomonadota</taxon>
        <taxon>Gammaproteobacteria</taxon>
        <taxon>Pasteurellales</taxon>
        <taxon>Pasteurellaceae</taxon>
        <taxon>Gallibacterium</taxon>
    </lineage>
</organism>
<keyword evidence="3" id="KW-0479">Metal-binding</keyword>
<dbReference type="Proteomes" id="UP001589767">
    <property type="component" value="Unassembled WGS sequence"/>
</dbReference>
<gene>
    <name evidence="4" type="ORF">ACFFHK_00975</name>
</gene>
<dbReference type="Pfam" id="PF01501">
    <property type="entry name" value="Glyco_transf_8"/>
    <property type="match status" value="1"/>
</dbReference>
<dbReference type="CDD" id="cd04194">
    <property type="entry name" value="GT8_A4GalT_like"/>
    <property type="match status" value="1"/>
</dbReference>
<evidence type="ECO:0000313" key="5">
    <source>
        <dbReference type="Proteomes" id="UP001589767"/>
    </source>
</evidence>
<dbReference type="PANTHER" id="PTHR13778">
    <property type="entry name" value="GLYCOSYLTRANSFERASE 8 DOMAIN-CONTAINING PROTEIN"/>
    <property type="match status" value="1"/>
</dbReference>
<dbReference type="Gene3D" id="3.90.550.10">
    <property type="entry name" value="Spore Coat Polysaccharide Biosynthesis Protein SpsA, Chain A"/>
    <property type="match status" value="1"/>
</dbReference>
<dbReference type="InterPro" id="IPR029044">
    <property type="entry name" value="Nucleotide-diphossugar_trans"/>
</dbReference>
<keyword evidence="2" id="KW-0808">Transferase</keyword>
<proteinExistence type="predicted"/>
<dbReference type="RefSeq" id="WP_382367938.1">
    <property type="nucleotide sequence ID" value="NZ_JBHLWB010000001.1"/>
</dbReference>
<name>A0ABV6GY34_9PAST</name>
<comment type="caution">
    <text evidence="4">The sequence shown here is derived from an EMBL/GenBank/DDBJ whole genome shotgun (WGS) entry which is preliminary data.</text>
</comment>
<dbReference type="InterPro" id="IPR050748">
    <property type="entry name" value="Glycosyltrans_8_dom-fam"/>
</dbReference>
<evidence type="ECO:0000256" key="1">
    <source>
        <dbReference type="ARBA" id="ARBA00022676"/>
    </source>
</evidence>